<dbReference type="InterPro" id="IPR014717">
    <property type="entry name" value="Transl_elong_EF1B/ribsomal_bS6"/>
</dbReference>
<comment type="caution">
    <text evidence="8">The sequence shown here is derived from an EMBL/GenBank/DDBJ whole genome shotgun (WGS) entry which is preliminary data.</text>
</comment>
<evidence type="ECO:0000256" key="4">
    <source>
        <dbReference type="ARBA" id="ARBA00035104"/>
    </source>
</evidence>
<evidence type="ECO:0000313" key="9">
    <source>
        <dbReference type="Proteomes" id="UP000483362"/>
    </source>
</evidence>
<evidence type="ECO:0000256" key="1">
    <source>
        <dbReference type="ARBA" id="ARBA00009512"/>
    </source>
</evidence>
<dbReference type="GO" id="GO:0005737">
    <property type="term" value="C:cytoplasm"/>
    <property type="evidence" value="ECO:0007669"/>
    <property type="project" value="UniProtKB-ARBA"/>
</dbReference>
<organism evidence="8 9">
    <name type="scientific">Sodaliphilus pleomorphus</name>
    <dbReference type="NCBI Taxonomy" id="2606626"/>
    <lineage>
        <taxon>Bacteria</taxon>
        <taxon>Pseudomonadati</taxon>
        <taxon>Bacteroidota</taxon>
        <taxon>Bacteroidia</taxon>
        <taxon>Bacteroidales</taxon>
        <taxon>Muribaculaceae</taxon>
        <taxon>Sodaliphilus</taxon>
    </lineage>
</organism>
<dbReference type="Proteomes" id="UP000483362">
    <property type="component" value="Unassembled WGS sequence"/>
</dbReference>
<keyword evidence="9" id="KW-1185">Reference proteome</keyword>
<dbReference type="NCBIfam" id="TIGR00166">
    <property type="entry name" value="S6"/>
    <property type="match status" value="1"/>
</dbReference>
<dbReference type="EMBL" id="VULT01000031">
    <property type="protein sequence ID" value="MSS18730.1"/>
    <property type="molecule type" value="Genomic_DNA"/>
</dbReference>
<dbReference type="PANTHER" id="PTHR21011">
    <property type="entry name" value="MITOCHONDRIAL 28S RIBOSOMAL PROTEIN S6"/>
    <property type="match status" value="1"/>
</dbReference>
<feature type="compositionally biased region" description="Low complexity" evidence="7">
    <location>
        <begin position="118"/>
        <end position="128"/>
    </location>
</feature>
<reference evidence="8 9" key="1">
    <citation type="submission" date="2019-08" db="EMBL/GenBank/DDBJ databases">
        <title>In-depth cultivation of the pig gut microbiome towards novel bacterial diversity and tailored functional studies.</title>
        <authorList>
            <person name="Wylensek D."/>
            <person name="Hitch T.C.A."/>
            <person name="Clavel T."/>
        </authorList>
    </citation>
    <scope>NUCLEOTIDE SEQUENCE [LARGE SCALE GENOMIC DNA]</scope>
    <source>
        <strain evidence="8 9">Oil-RF-744-WCA-WT-10</strain>
    </source>
</reference>
<proteinExistence type="inferred from homology"/>
<dbReference type="CDD" id="cd00473">
    <property type="entry name" value="bS6"/>
    <property type="match status" value="1"/>
</dbReference>
<dbReference type="InterPro" id="IPR020814">
    <property type="entry name" value="Ribosomal_S6_plastid/chlpt"/>
</dbReference>
<dbReference type="Gene3D" id="3.30.70.60">
    <property type="match status" value="1"/>
</dbReference>
<dbReference type="GO" id="GO:0003735">
    <property type="term" value="F:structural constituent of ribosome"/>
    <property type="evidence" value="ECO:0007669"/>
    <property type="project" value="InterPro"/>
</dbReference>
<dbReference type="GO" id="GO:0005840">
    <property type="term" value="C:ribosome"/>
    <property type="evidence" value="ECO:0007669"/>
    <property type="project" value="UniProtKB-KW"/>
</dbReference>
<comment type="similarity">
    <text evidence="1 6">Belongs to the bacterial ribosomal protein bS6 family.</text>
</comment>
<gene>
    <name evidence="6" type="primary">rpsF</name>
    <name evidence="8" type="ORF">FYJ29_13330</name>
</gene>
<feature type="compositionally biased region" description="Basic and acidic residues" evidence="7">
    <location>
        <begin position="129"/>
        <end position="138"/>
    </location>
</feature>
<dbReference type="GO" id="GO:0006412">
    <property type="term" value="P:translation"/>
    <property type="evidence" value="ECO:0007669"/>
    <property type="project" value="UniProtKB-UniRule"/>
</dbReference>
<name>A0A6L5XH21_9BACT</name>
<evidence type="ECO:0000313" key="8">
    <source>
        <dbReference type="EMBL" id="MSS18730.1"/>
    </source>
</evidence>
<keyword evidence="3 6" id="KW-0687">Ribonucleoprotein</keyword>
<sequence>MNHYETVFILTPVLSEPQMKEAVEKFKTVLTSNGATVVNEENWGMRKLAYPIQKKTTGFYTLLEFDGEPTIVNKLETAYRRDEKVLRFLTFRLDKYAEEYAIKRRSLKKTAKEEKAAEPAAEAAPATEPAKEETKKED</sequence>
<evidence type="ECO:0000256" key="6">
    <source>
        <dbReference type="HAMAP-Rule" id="MF_00360"/>
    </source>
</evidence>
<evidence type="ECO:0000256" key="2">
    <source>
        <dbReference type="ARBA" id="ARBA00022980"/>
    </source>
</evidence>
<keyword evidence="6" id="KW-0699">rRNA-binding</keyword>
<dbReference type="InterPro" id="IPR035980">
    <property type="entry name" value="Ribosomal_bS6_sf"/>
</dbReference>
<dbReference type="Pfam" id="PF01250">
    <property type="entry name" value="Ribosomal_S6"/>
    <property type="match status" value="1"/>
</dbReference>
<evidence type="ECO:0000256" key="5">
    <source>
        <dbReference type="ARBA" id="ARBA00035294"/>
    </source>
</evidence>
<feature type="region of interest" description="Disordered" evidence="7">
    <location>
        <begin position="107"/>
        <end position="138"/>
    </location>
</feature>
<comment type="function">
    <text evidence="4 6">Binds together with bS18 to 16S ribosomal RNA.</text>
</comment>
<dbReference type="AlphaFoldDB" id="A0A6L5XH21"/>
<evidence type="ECO:0000256" key="3">
    <source>
        <dbReference type="ARBA" id="ARBA00023274"/>
    </source>
</evidence>
<evidence type="ECO:0000256" key="7">
    <source>
        <dbReference type="SAM" id="MobiDB-lite"/>
    </source>
</evidence>
<dbReference type="GO" id="GO:1990904">
    <property type="term" value="C:ribonucleoprotein complex"/>
    <property type="evidence" value="ECO:0007669"/>
    <property type="project" value="UniProtKB-KW"/>
</dbReference>
<keyword evidence="2 6" id="KW-0689">Ribosomal protein</keyword>
<dbReference type="SUPFAM" id="SSF54995">
    <property type="entry name" value="Ribosomal protein S6"/>
    <property type="match status" value="1"/>
</dbReference>
<dbReference type="PANTHER" id="PTHR21011:SF1">
    <property type="entry name" value="SMALL RIBOSOMAL SUBUNIT PROTEIN BS6M"/>
    <property type="match status" value="1"/>
</dbReference>
<dbReference type="GO" id="GO:0070181">
    <property type="term" value="F:small ribosomal subunit rRNA binding"/>
    <property type="evidence" value="ECO:0007669"/>
    <property type="project" value="TreeGrafter"/>
</dbReference>
<dbReference type="HAMAP" id="MF_00360">
    <property type="entry name" value="Ribosomal_bS6"/>
    <property type="match status" value="1"/>
</dbReference>
<accession>A0A6L5XH21</accession>
<protein>
    <recommendedName>
        <fullName evidence="5 6">Small ribosomal subunit protein bS6</fullName>
    </recommendedName>
</protein>
<dbReference type="InterPro" id="IPR000529">
    <property type="entry name" value="Ribosomal_bS6"/>
</dbReference>
<keyword evidence="6" id="KW-0694">RNA-binding</keyword>